<feature type="transmembrane region" description="Helical" evidence="4">
    <location>
        <begin position="153"/>
        <end position="170"/>
    </location>
</feature>
<evidence type="ECO:0000313" key="7">
    <source>
        <dbReference type="Proteomes" id="UP000273643"/>
    </source>
</evidence>
<comment type="cofactor">
    <cofactor evidence="1">
        <name>Mg(2+)</name>
        <dbReference type="ChEBI" id="CHEBI:18420"/>
    </cofactor>
</comment>
<accession>A0A3N1NRU9</accession>
<comment type="caution">
    <text evidence="6">The sequence shown here is derived from an EMBL/GenBank/DDBJ whole genome shotgun (WGS) entry which is preliminary data.</text>
</comment>
<evidence type="ECO:0000259" key="5">
    <source>
        <dbReference type="PROSITE" id="PS50887"/>
    </source>
</evidence>
<keyword evidence="7" id="KW-1185">Reference proteome</keyword>
<evidence type="ECO:0000256" key="3">
    <source>
        <dbReference type="ARBA" id="ARBA00034247"/>
    </source>
</evidence>
<dbReference type="InterPro" id="IPR048435">
    <property type="entry name" value="MASE6"/>
</dbReference>
<evidence type="ECO:0000313" key="6">
    <source>
        <dbReference type="EMBL" id="ROQ18151.1"/>
    </source>
</evidence>
<dbReference type="InterPro" id="IPR000160">
    <property type="entry name" value="GGDEF_dom"/>
</dbReference>
<comment type="catalytic activity">
    <reaction evidence="3">
        <text>2 GTP = 3',3'-c-di-GMP + 2 diphosphate</text>
        <dbReference type="Rhea" id="RHEA:24898"/>
        <dbReference type="ChEBI" id="CHEBI:33019"/>
        <dbReference type="ChEBI" id="CHEBI:37565"/>
        <dbReference type="ChEBI" id="CHEBI:58805"/>
        <dbReference type="EC" id="2.7.7.65"/>
    </reaction>
</comment>
<dbReference type="PANTHER" id="PTHR45138:SF9">
    <property type="entry name" value="DIGUANYLATE CYCLASE DGCM-RELATED"/>
    <property type="match status" value="1"/>
</dbReference>
<dbReference type="EMBL" id="RJUK01000003">
    <property type="protein sequence ID" value="ROQ18151.1"/>
    <property type="molecule type" value="Genomic_DNA"/>
</dbReference>
<dbReference type="GO" id="GO:0052621">
    <property type="term" value="F:diguanylate cyclase activity"/>
    <property type="evidence" value="ECO:0007669"/>
    <property type="project" value="UniProtKB-EC"/>
</dbReference>
<dbReference type="CDD" id="cd01949">
    <property type="entry name" value="GGDEF"/>
    <property type="match status" value="1"/>
</dbReference>
<feature type="transmembrane region" description="Helical" evidence="4">
    <location>
        <begin position="44"/>
        <end position="66"/>
    </location>
</feature>
<dbReference type="Pfam" id="PF20966">
    <property type="entry name" value="MASE6"/>
    <property type="match status" value="1"/>
</dbReference>
<dbReference type="InterPro" id="IPR050469">
    <property type="entry name" value="Diguanylate_Cyclase"/>
</dbReference>
<dbReference type="GO" id="GO:0043709">
    <property type="term" value="P:cell adhesion involved in single-species biofilm formation"/>
    <property type="evidence" value="ECO:0007669"/>
    <property type="project" value="TreeGrafter"/>
</dbReference>
<dbReference type="GO" id="GO:0005886">
    <property type="term" value="C:plasma membrane"/>
    <property type="evidence" value="ECO:0007669"/>
    <property type="project" value="TreeGrafter"/>
</dbReference>
<dbReference type="RefSeq" id="WP_123639460.1">
    <property type="nucleotide sequence ID" value="NZ_RJUK01000003.1"/>
</dbReference>
<dbReference type="GO" id="GO:1902201">
    <property type="term" value="P:negative regulation of bacterial-type flagellum-dependent cell motility"/>
    <property type="evidence" value="ECO:0007669"/>
    <property type="project" value="TreeGrafter"/>
</dbReference>
<dbReference type="PANTHER" id="PTHR45138">
    <property type="entry name" value="REGULATORY COMPONENTS OF SENSORY TRANSDUCTION SYSTEM"/>
    <property type="match status" value="1"/>
</dbReference>
<gene>
    <name evidence="6" type="ORF">EDC38_3125</name>
</gene>
<reference evidence="6 7" key="1">
    <citation type="submission" date="2018-11" db="EMBL/GenBank/DDBJ databases">
        <title>Genomic Encyclopedia of Type Strains, Phase IV (KMG-IV): sequencing the most valuable type-strain genomes for metagenomic binning, comparative biology and taxonomic classification.</title>
        <authorList>
            <person name="Goeker M."/>
        </authorList>
    </citation>
    <scope>NUCLEOTIDE SEQUENCE [LARGE SCALE GENOMIC DNA]</scope>
    <source>
        <strain evidence="6 7">DSM 16974</strain>
    </source>
</reference>
<dbReference type="EC" id="2.7.7.65" evidence="2"/>
<feature type="transmembrane region" description="Helical" evidence="4">
    <location>
        <begin position="20"/>
        <end position="38"/>
    </location>
</feature>
<protein>
    <recommendedName>
        <fullName evidence="2">diguanylate cyclase</fullName>
        <ecNumber evidence="2">2.7.7.65</ecNumber>
    </recommendedName>
</protein>
<evidence type="ECO:0000256" key="1">
    <source>
        <dbReference type="ARBA" id="ARBA00001946"/>
    </source>
</evidence>
<evidence type="ECO:0000256" key="4">
    <source>
        <dbReference type="SAM" id="Phobius"/>
    </source>
</evidence>
<keyword evidence="4" id="KW-1133">Transmembrane helix</keyword>
<dbReference type="Pfam" id="PF00990">
    <property type="entry name" value="GGDEF"/>
    <property type="match status" value="1"/>
</dbReference>
<organism evidence="6 7">
    <name type="scientific">Marinimicrobium koreense</name>
    <dbReference type="NCBI Taxonomy" id="306545"/>
    <lineage>
        <taxon>Bacteria</taxon>
        <taxon>Pseudomonadati</taxon>
        <taxon>Pseudomonadota</taxon>
        <taxon>Gammaproteobacteria</taxon>
        <taxon>Cellvibrionales</taxon>
        <taxon>Cellvibrionaceae</taxon>
        <taxon>Marinimicrobium</taxon>
    </lineage>
</organism>
<dbReference type="InterPro" id="IPR043128">
    <property type="entry name" value="Rev_trsase/Diguanyl_cyclase"/>
</dbReference>
<dbReference type="Gene3D" id="3.30.70.270">
    <property type="match status" value="1"/>
</dbReference>
<dbReference type="OrthoDB" id="9812260at2"/>
<dbReference type="PROSITE" id="PS50887">
    <property type="entry name" value="GGDEF"/>
    <property type="match status" value="1"/>
</dbReference>
<dbReference type="Proteomes" id="UP000273643">
    <property type="component" value="Unassembled WGS sequence"/>
</dbReference>
<proteinExistence type="predicted"/>
<feature type="transmembrane region" description="Helical" evidence="4">
    <location>
        <begin position="100"/>
        <end position="117"/>
    </location>
</feature>
<keyword evidence="4" id="KW-0472">Membrane</keyword>
<dbReference type="FunFam" id="3.30.70.270:FF:000001">
    <property type="entry name" value="Diguanylate cyclase domain protein"/>
    <property type="match status" value="1"/>
</dbReference>
<sequence>MNVFESQAQAQNVDKDRRQYILSFVSYISGTVILLYGLPHLMSGNVALASLLLGTSLTFLLTVAYYHRTGDIDLACKIEAVLVVGFVLALIYHGGHENTALYWIFPFPVILFGLLGVRNALIGNTLVLLAIAVMLFTPDWIHAEYRPEETTRFFASLVIMVIAAGINDFFRERSHHKMSALQLSREQQANTDPLTRLPNRRFIDASLEPRLNQTPDEFLPLGVVMCDIDHFKQLNDQFGHQAGDDVLKEVARLFRKTLRRQDVACRTGGEEFLIFLPRTELTDVHIVAEKVRAKLANTVFPIRGTPHRVTASFGTAVCHSSGELSATVEYADEQLYNAKKAGRNRVV</sequence>
<dbReference type="AlphaFoldDB" id="A0A3N1NRU9"/>
<evidence type="ECO:0000256" key="2">
    <source>
        <dbReference type="ARBA" id="ARBA00012528"/>
    </source>
</evidence>
<name>A0A3N1NRU9_9GAMM</name>
<feature type="transmembrane region" description="Helical" evidence="4">
    <location>
        <begin position="78"/>
        <end position="94"/>
    </location>
</feature>
<keyword evidence="4" id="KW-0812">Transmembrane</keyword>
<feature type="transmembrane region" description="Helical" evidence="4">
    <location>
        <begin position="124"/>
        <end position="141"/>
    </location>
</feature>
<dbReference type="SUPFAM" id="SSF55073">
    <property type="entry name" value="Nucleotide cyclase"/>
    <property type="match status" value="1"/>
</dbReference>
<dbReference type="NCBIfam" id="TIGR00254">
    <property type="entry name" value="GGDEF"/>
    <property type="match status" value="1"/>
</dbReference>
<feature type="domain" description="GGDEF" evidence="5">
    <location>
        <begin position="219"/>
        <end position="347"/>
    </location>
</feature>
<dbReference type="SMART" id="SM00267">
    <property type="entry name" value="GGDEF"/>
    <property type="match status" value="1"/>
</dbReference>
<dbReference type="InterPro" id="IPR029787">
    <property type="entry name" value="Nucleotide_cyclase"/>
</dbReference>